<comment type="catalytic activity">
    <reaction evidence="15">
        <text>L-seryl-[protein] + ATP = O-phospho-L-seryl-[protein] + ADP + H(+)</text>
        <dbReference type="Rhea" id="RHEA:17989"/>
        <dbReference type="Rhea" id="RHEA-COMP:9863"/>
        <dbReference type="Rhea" id="RHEA-COMP:11604"/>
        <dbReference type="ChEBI" id="CHEBI:15378"/>
        <dbReference type="ChEBI" id="CHEBI:29999"/>
        <dbReference type="ChEBI" id="CHEBI:30616"/>
        <dbReference type="ChEBI" id="CHEBI:83421"/>
        <dbReference type="ChEBI" id="CHEBI:456216"/>
    </reaction>
</comment>
<evidence type="ECO:0000256" key="15">
    <source>
        <dbReference type="ARBA" id="ARBA00047558"/>
    </source>
</evidence>
<dbReference type="GO" id="GO:0005524">
    <property type="term" value="F:ATP binding"/>
    <property type="evidence" value="ECO:0007669"/>
    <property type="project" value="UniProtKB-KW"/>
</dbReference>
<feature type="signal peptide" evidence="17">
    <location>
        <begin position="1"/>
        <end position="24"/>
    </location>
</feature>
<organism evidence="20 21">
    <name type="scientific">Canavalia gladiata</name>
    <name type="common">Sword bean</name>
    <name type="synonym">Dolichos gladiatus</name>
    <dbReference type="NCBI Taxonomy" id="3824"/>
    <lineage>
        <taxon>Eukaryota</taxon>
        <taxon>Viridiplantae</taxon>
        <taxon>Streptophyta</taxon>
        <taxon>Embryophyta</taxon>
        <taxon>Tracheophyta</taxon>
        <taxon>Spermatophyta</taxon>
        <taxon>Magnoliopsida</taxon>
        <taxon>eudicotyledons</taxon>
        <taxon>Gunneridae</taxon>
        <taxon>Pentapetalae</taxon>
        <taxon>rosids</taxon>
        <taxon>fabids</taxon>
        <taxon>Fabales</taxon>
        <taxon>Fabaceae</taxon>
        <taxon>Papilionoideae</taxon>
        <taxon>50 kb inversion clade</taxon>
        <taxon>NPAAA clade</taxon>
        <taxon>indigoferoid/millettioid clade</taxon>
        <taxon>Phaseoleae</taxon>
        <taxon>Canavalia</taxon>
    </lineage>
</organism>
<evidence type="ECO:0000256" key="12">
    <source>
        <dbReference type="ARBA" id="ARBA00023136"/>
    </source>
</evidence>
<keyword evidence="7" id="KW-0677">Repeat</keyword>
<dbReference type="PROSITE" id="PS00108">
    <property type="entry name" value="PROTEIN_KINASE_ST"/>
    <property type="match status" value="1"/>
</dbReference>
<dbReference type="SUPFAM" id="SSF56112">
    <property type="entry name" value="Protein kinase-like (PK-like)"/>
    <property type="match status" value="1"/>
</dbReference>
<dbReference type="Gene3D" id="3.30.430.20">
    <property type="entry name" value="Gnk2 domain, C-X8-C-X2-C motif"/>
    <property type="match status" value="4"/>
</dbReference>
<keyword evidence="8" id="KW-0547">Nucleotide-binding</keyword>
<dbReference type="PANTHER" id="PTHR32099">
    <property type="entry name" value="CYSTEINE-RICH REPEAT SECRETORY PROTEIN"/>
    <property type="match status" value="1"/>
</dbReference>
<comment type="catalytic activity">
    <reaction evidence="16">
        <text>L-threonyl-[protein] + ATP = O-phospho-L-threonyl-[protein] + ADP + H(+)</text>
        <dbReference type="Rhea" id="RHEA:46608"/>
        <dbReference type="Rhea" id="RHEA-COMP:11060"/>
        <dbReference type="Rhea" id="RHEA-COMP:11605"/>
        <dbReference type="ChEBI" id="CHEBI:15378"/>
        <dbReference type="ChEBI" id="CHEBI:30013"/>
        <dbReference type="ChEBI" id="CHEBI:30616"/>
        <dbReference type="ChEBI" id="CHEBI:61977"/>
        <dbReference type="ChEBI" id="CHEBI:456216"/>
    </reaction>
</comment>
<dbReference type="Proteomes" id="UP001367508">
    <property type="component" value="Unassembled WGS sequence"/>
</dbReference>
<evidence type="ECO:0000259" key="18">
    <source>
        <dbReference type="PROSITE" id="PS50011"/>
    </source>
</evidence>
<feature type="domain" description="Gnk2-homologous" evidence="19">
    <location>
        <begin position="139"/>
        <end position="247"/>
    </location>
</feature>
<dbReference type="InterPro" id="IPR000719">
    <property type="entry name" value="Prot_kinase_dom"/>
</dbReference>
<dbReference type="AlphaFoldDB" id="A0AAN9KCF9"/>
<sequence>MASSKIHFLFILATVLSFANINEAQIEPIYAGMNCSSSKSTIDSGFQINLRTLLSSLSDNAVGDTQFYNNTINGDTPSDSVYGSFMCRGDLLSHLCKLCVQNATQRLLTYCPLSQEIIIWYDKCTVRFSNRYFFSIMDIDSRTGIYTIPSASNPENFMHLLFKTMNDTAEEAARGGIGEKKYATREAKVSEFQTLYCLAQCTPDLSPLHCRTCLNQAIGDLPWCCQGKIGGYVLYPSCNVMFQFYPFYRPPLSPIPLPTLFSPTNTSQDADSKFSQHPLYLSHNCSTNQTFAANHTFQIYVTTLLSYLSFNATIGNKFHKADVAGKVFGLFMCRGDLPSGLCAQCIQNATYRISSECRSVPEAIIWYTHCMLRYSYRNIFYHVDTIPMYSNLNITATSNPNLIYTLSNTLTQLAFDIYYKQVRYGTKSLKLNHFQTLYTLVQCTPDLSNLECSGCLEHVIGFAIPWSRLGSVGGRVLYPSCNLRFELFQFYMDDHQAQPIHPISPTDSQRQKMLSWFERYIIIEGIAKGILYLHEDSRLKVIHRDLKPSNVLLDENMIPKISDFGLARIVELNEDPGSTSRIVGTYGYMSPEYAMFGQFSEKSDIFSFGVMILEIISGKKNLSSYELNRVMDGLLSYVWKQWKNQTPLSILDPAITENYSEVEVLKCIQIGLLCVQQNPDDRPTMTTIVSYMSMQSIELPYPQEPAFFLRARTNPEAIIQESSCSQSINSSTLLSNNDMPTSEFLPR</sequence>
<evidence type="ECO:0000256" key="6">
    <source>
        <dbReference type="ARBA" id="ARBA00022729"/>
    </source>
</evidence>
<evidence type="ECO:0000256" key="4">
    <source>
        <dbReference type="ARBA" id="ARBA00022679"/>
    </source>
</evidence>
<keyword evidence="14" id="KW-0325">Glycoprotein</keyword>
<keyword evidence="12" id="KW-0472">Membrane</keyword>
<dbReference type="PROSITE" id="PS50011">
    <property type="entry name" value="PROTEIN_KINASE_DOM"/>
    <property type="match status" value="1"/>
</dbReference>
<evidence type="ECO:0000256" key="14">
    <source>
        <dbReference type="ARBA" id="ARBA00023180"/>
    </source>
</evidence>
<comment type="caution">
    <text evidence="20">The sequence shown here is derived from an EMBL/GenBank/DDBJ whole genome shotgun (WGS) entry which is preliminary data.</text>
</comment>
<dbReference type="FunFam" id="1.10.510.10:FF:000129">
    <property type="entry name" value="cysteine-rich receptor-like protein kinase 10"/>
    <property type="match status" value="1"/>
</dbReference>
<evidence type="ECO:0000256" key="2">
    <source>
        <dbReference type="ARBA" id="ARBA00022527"/>
    </source>
</evidence>
<feature type="domain" description="Protein kinase" evidence="18">
    <location>
        <begin position="389"/>
        <end position="694"/>
    </location>
</feature>
<protein>
    <submittedName>
        <fullName evidence="20">Uncharacterized protein</fullName>
    </submittedName>
</protein>
<dbReference type="CDD" id="cd23509">
    <property type="entry name" value="Gnk2-like"/>
    <property type="match status" value="4"/>
</dbReference>
<dbReference type="InterPro" id="IPR038408">
    <property type="entry name" value="GNK2_sf"/>
</dbReference>
<keyword evidence="21" id="KW-1185">Reference proteome</keyword>
<dbReference type="PANTHER" id="PTHR32099:SF110">
    <property type="entry name" value="CYSTEINE-RICH RECEPTOR-KINASE-LIKE PROTEIN"/>
    <property type="match status" value="1"/>
</dbReference>
<evidence type="ECO:0000313" key="20">
    <source>
        <dbReference type="EMBL" id="KAK7314922.1"/>
    </source>
</evidence>
<keyword evidence="13" id="KW-0675">Receptor</keyword>
<dbReference type="FunFam" id="3.30.430.20:FF:000013">
    <property type="entry name" value="Cysteine-rich RLK (RECEPTOR-like protein kinase) 23"/>
    <property type="match status" value="2"/>
</dbReference>
<evidence type="ECO:0000256" key="8">
    <source>
        <dbReference type="ARBA" id="ARBA00022741"/>
    </source>
</evidence>
<keyword evidence="4" id="KW-0808">Transferase</keyword>
<evidence type="ECO:0000256" key="9">
    <source>
        <dbReference type="ARBA" id="ARBA00022777"/>
    </source>
</evidence>
<evidence type="ECO:0000256" key="16">
    <source>
        <dbReference type="ARBA" id="ARBA00047951"/>
    </source>
</evidence>
<evidence type="ECO:0000256" key="11">
    <source>
        <dbReference type="ARBA" id="ARBA00022989"/>
    </source>
</evidence>
<dbReference type="GO" id="GO:0004674">
    <property type="term" value="F:protein serine/threonine kinase activity"/>
    <property type="evidence" value="ECO:0007669"/>
    <property type="project" value="UniProtKB-KW"/>
</dbReference>
<evidence type="ECO:0000256" key="7">
    <source>
        <dbReference type="ARBA" id="ARBA00022737"/>
    </source>
</evidence>
<dbReference type="InterPro" id="IPR002902">
    <property type="entry name" value="GNK2"/>
</dbReference>
<dbReference type="FunFam" id="3.30.430.20:FF:000012">
    <property type="entry name" value="Cysteine-rich receptor-like protein kinase 25"/>
    <property type="match status" value="2"/>
</dbReference>
<dbReference type="GO" id="GO:0006950">
    <property type="term" value="P:response to stress"/>
    <property type="evidence" value="ECO:0007669"/>
    <property type="project" value="UniProtKB-ARBA"/>
</dbReference>
<dbReference type="PROSITE" id="PS51473">
    <property type="entry name" value="GNK2"/>
    <property type="match status" value="4"/>
</dbReference>
<evidence type="ECO:0000256" key="13">
    <source>
        <dbReference type="ARBA" id="ARBA00023170"/>
    </source>
</evidence>
<dbReference type="EMBL" id="JAYMYQ010000008">
    <property type="protein sequence ID" value="KAK7314922.1"/>
    <property type="molecule type" value="Genomic_DNA"/>
</dbReference>
<dbReference type="InterPro" id="IPR008271">
    <property type="entry name" value="Ser/Thr_kinase_AS"/>
</dbReference>
<evidence type="ECO:0000256" key="1">
    <source>
        <dbReference type="ARBA" id="ARBA00004167"/>
    </source>
</evidence>
<feature type="chain" id="PRO_5042866700" evidence="17">
    <location>
        <begin position="25"/>
        <end position="747"/>
    </location>
</feature>
<keyword evidence="9" id="KW-0418">Kinase</keyword>
<name>A0AAN9KCF9_CANGL</name>
<dbReference type="Pfam" id="PF00069">
    <property type="entry name" value="Pkinase"/>
    <property type="match status" value="1"/>
</dbReference>
<dbReference type="SMART" id="SM00220">
    <property type="entry name" value="S_TKc"/>
    <property type="match status" value="1"/>
</dbReference>
<dbReference type="Pfam" id="PF01657">
    <property type="entry name" value="Stress-antifung"/>
    <property type="match status" value="4"/>
</dbReference>
<keyword evidence="5" id="KW-0812">Transmembrane</keyword>
<evidence type="ECO:0000256" key="5">
    <source>
        <dbReference type="ARBA" id="ARBA00022692"/>
    </source>
</evidence>
<reference evidence="20 21" key="1">
    <citation type="submission" date="2024-01" db="EMBL/GenBank/DDBJ databases">
        <title>The genomes of 5 underutilized Papilionoideae crops provide insights into root nodulation and disease resistanc.</title>
        <authorList>
            <person name="Jiang F."/>
        </authorList>
    </citation>
    <scope>NUCLEOTIDE SEQUENCE [LARGE SCALE GENOMIC DNA]</scope>
    <source>
        <strain evidence="20">LVBAO_FW01</strain>
        <tissue evidence="20">Leaves</tissue>
    </source>
</reference>
<dbReference type="InterPro" id="IPR011009">
    <property type="entry name" value="Kinase-like_dom_sf"/>
</dbReference>
<keyword evidence="2" id="KW-0723">Serine/threonine-protein kinase</keyword>
<evidence type="ECO:0000259" key="19">
    <source>
        <dbReference type="PROSITE" id="PS51473"/>
    </source>
</evidence>
<keyword evidence="6 17" id="KW-0732">Signal</keyword>
<keyword evidence="3" id="KW-0597">Phosphoprotein</keyword>
<evidence type="ECO:0000256" key="3">
    <source>
        <dbReference type="ARBA" id="ARBA00022553"/>
    </source>
</evidence>
<dbReference type="Gene3D" id="1.10.510.10">
    <property type="entry name" value="Transferase(Phosphotransferase) domain 1"/>
    <property type="match status" value="1"/>
</dbReference>
<evidence type="ECO:0000256" key="17">
    <source>
        <dbReference type="SAM" id="SignalP"/>
    </source>
</evidence>
<evidence type="ECO:0000256" key="10">
    <source>
        <dbReference type="ARBA" id="ARBA00022840"/>
    </source>
</evidence>
<proteinExistence type="predicted"/>
<feature type="domain" description="Gnk2-homologous" evidence="19">
    <location>
        <begin position="28"/>
        <end position="133"/>
    </location>
</feature>
<gene>
    <name evidence="20" type="ORF">VNO77_33452</name>
</gene>
<feature type="domain" description="Gnk2-homologous" evidence="19">
    <location>
        <begin position="384"/>
        <end position="490"/>
    </location>
</feature>
<accession>A0AAN9KCF9</accession>
<comment type="subcellular location">
    <subcellularLocation>
        <location evidence="1">Membrane</location>
        <topology evidence="1">Single-pass membrane protein</topology>
    </subcellularLocation>
</comment>
<keyword evidence="10" id="KW-0067">ATP-binding</keyword>
<dbReference type="GO" id="GO:0016020">
    <property type="term" value="C:membrane"/>
    <property type="evidence" value="ECO:0007669"/>
    <property type="project" value="UniProtKB-SubCell"/>
</dbReference>
<feature type="domain" description="Gnk2-homologous" evidence="19">
    <location>
        <begin position="279"/>
        <end position="379"/>
    </location>
</feature>
<keyword evidence="11" id="KW-1133">Transmembrane helix</keyword>
<evidence type="ECO:0000313" key="21">
    <source>
        <dbReference type="Proteomes" id="UP001367508"/>
    </source>
</evidence>